<accession>A0A5C6X6M4</accession>
<feature type="chain" id="PRO_5023066558" evidence="2">
    <location>
        <begin position="30"/>
        <end position="170"/>
    </location>
</feature>
<dbReference type="AlphaFoldDB" id="A0A5C6X6M4"/>
<evidence type="ECO:0000256" key="2">
    <source>
        <dbReference type="SAM" id="SignalP"/>
    </source>
</evidence>
<name>A0A5C6X6M4_9DELT</name>
<keyword evidence="4" id="KW-1185">Reference proteome</keyword>
<keyword evidence="2" id="KW-0732">Signal</keyword>
<comment type="caution">
    <text evidence="3">The sequence shown here is derived from an EMBL/GenBank/DDBJ whole genome shotgun (WGS) entry which is preliminary data.</text>
</comment>
<organism evidence="3 4">
    <name type="scientific">Lujinxingia vulgaris</name>
    <dbReference type="NCBI Taxonomy" id="2600176"/>
    <lineage>
        <taxon>Bacteria</taxon>
        <taxon>Deltaproteobacteria</taxon>
        <taxon>Bradymonadales</taxon>
        <taxon>Lujinxingiaceae</taxon>
        <taxon>Lujinxingia</taxon>
    </lineage>
</organism>
<protein>
    <submittedName>
        <fullName evidence="3">Uncharacterized protein</fullName>
    </submittedName>
</protein>
<proteinExistence type="predicted"/>
<evidence type="ECO:0000256" key="1">
    <source>
        <dbReference type="SAM" id="MobiDB-lite"/>
    </source>
</evidence>
<dbReference type="Proteomes" id="UP000321412">
    <property type="component" value="Unassembled WGS sequence"/>
</dbReference>
<dbReference type="RefSeq" id="WP_146982477.1">
    <property type="nucleotide sequence ID" value="NZ_VOSM01000009.1"/>
</dbReference>
<evidence type="ECO:0000313" key="3">
    <source>
        <dbReference type="EMBL" id="TXD35339.1"/>
    </source>
</evidence>
<dbReference type="OrthoDB" id="5515813at2"/>
<feature type="signal peptide" evidence="2">
    <location>
        <begin position="1"/>
        <end position="29"/>
    </location>
</feature>
<dbReference type="EMBL" id="VOSM01000009">
    <property type="protein sequence ID" value="TXD35339.1"/>
    <property type="molecule type" value="Genomic_DNA"/>
</dbReference>
<gene>
    <name evidence="3" type="ORF">FRC98_16115</name>
</gene>
<evidence type="ECO:0000313" key="4">
    <source>
        <dbReference type="Proteomes" id="UP000321412"/>
    </source>
</evidence>
<feature type="region of interest" description="Disordered" evidence="1">
    <location>
        <begin position="51"/>
        <end position="70"/>
    </location>
</feature>
<sequence length="170" mass="18593">MALSWAPRWLVMLSLVALAITAFSAHARAAEPAAADTTPEADVQRVEDRVIEERERETDPVEGTQERERQTIITEPESPNYMGVLARNAFLGGITGGLVGTGVYLLSGREYTPWTIAYFAGGGILVGTAAGAVELVVREERNADALAARRYMLEHELPKTVRVPLLRIDF</sequence>
<reference evidence="3 4" key="1">
    <citation type="submission" date="2019-08" db="EMBL/GenBank/DDBJ databases">
        <title>Bradymonadales sp. TMQ4.</title>
        <authorList>
            <person name="Liang Q."/>
        </authorList>
    </citation>
    <scope>NUCLEOTIDE SEQUENCE [LARGE SCALE GENOMIC DNA]</scope>
    <source>
        <strain evidence="3 4">TMQ4</strain>
    </source>
</reference>